<comment type="subcellular location">
    <subcellularLocation>
        <location evidence="1">Cytoplasm</location>
    </subcellularLocation>
</comment>
<keyword evidence="4" id="KW-0963">Cytoplasm</keyword>
<evidence type="ECO:0000313" key="7">
    <source>
        <dbReference type="Proteomes" id="UP000324536"/>
    </source>
</evidence>
<dbReference type="Pfam" id="PF02631">
    <property type="entry name" value="RecX_HTH2"/>
    <property type="match status" value="1"/>
</dbReference>
<proteinExistence type="inferred from homology"/>
<accession>A0A5C1YNC7</accession>
<reference evidence="6 7" key="1">
    <citation type="submission" date="2019-09" db="EMBL/GenBank/DDBJ databases">
        <title>Genome sequencing of strain KACC 21233.</title>
        <authorList>
            <person name="Heo J."/>
            <person name="Kim S.-J."/>
            <person name="Kim J.-S."/>
            <person name="Hong S.-B."/>
            <person name="Kwon S.-W."/>
        </authorList>
    </citation>
    <scope>NUCLEOTIDE SEQUENCE [LARGE SCALE GENOMIC DNA]</scope>
    <source>
        <strain evidence="6 7">KACC 21233</strain>
    </source>
</reference>
<gene>
    <name evidence="6" type="ORF">FLP30_01465</name>
</gene>
<organism evidence="6 7">
    <name type="scientific">Acetobacter vaccinii</name>
    <dbReference type="NCBI Taxonomy" id="2592655"/>
    <lineage>
        <taxon>Bacteria</taxon>
        <taxon>Pseudomonadati</taxon>
        <taxon>Pseudomonadota</taxon>
        <taxon>Alphaproteobacteria</taxon>
        <taxon>Acetobacterales</taxon>
        <taxon>Acetobacteraceae</taxon>
        <taxon>Acetobacter</taxon>
    </lineage>
</organism>
<evidence type="ECO:0000256" key="3">
    <source>
        <dbReference type="ARBA" id="ARBA00018111"/>
    </source>
</evidence>
<evidence type="ECO:0000256" key="4">
    <source>
        <dbReference type="ARBA" id="ARBA00022490"/>
    </source>
</evidence>
<sequence length="212" mass="22316">MDSSSSPSGAVVPPDRAALRAAALAHLARFGTTRHGLGRVLLRRIARWQHLAEAAGADAQEVAQTARALGAVVEEIVQEMAGLGAVDDHAFARSRAGRLMRSGRSVQAVQAHLAARGVDASVRAAVVDAQEEGGGLDRAERDLCAALVLARRRKLGPFAVPGEASTEADPTQAARALGVLARAGFGRDTAQRALEMDGDEAWQWLERMKAES</sequence>
<dbReference type="EMBL" id="CP043506">
    <property type="protein sequence ID" value="QEO16587.1"/>
    <property type="molecule type" value="Genomic_DNA"/>
</dbReference>
<keyword evidence="7" id="KW-1185">Reference proteome</keyword>
<dbReference type="KEGG" id="acek:FLP30_01465"/>
<name>A0A5C1YNC7_9PROT</name>
<evidence type="ECO:0000313" key="6">
    <source>
        <dbReference type="EMBL" id="QEO16587.1"/>
    </source>
</evidence>
<comment type="similarity">
    <text evidence="2">Belongs to the RecX family.</text>
</comment>
<protein>
    <recommendedName>
        <fullName evidence="3">Regulatory protein RecX</fullName>
    </recommendedName>
</protein>
<evidence type="ECO:0000259" key="5">
    <source>
        <dbReference type="Pfam" id="PF02631"/>
    </source>
</evidence>
<evidence type="ECO:0000256" key="1">
    <source>
        <dbReference type="ARBA" id="ARBA00004496"/>
    </source>
</evidence>
<dbReference type="RefSeq" id="WP_149278028.1">
    <property type="nucleotide sequence ID" value="NZ_CP043506.1"/>
</dbReference>
<dbReference type="InterPro" id="IPR053924">
    <property type="entry name" value="RecX_HTH_2nd"/>
</dbReference>
<dbReference type="Proteomes" id="UP000324536">
    <property type="component" value="Chromosome"/>
</dbReference>
<dbReference type="AlphaFoldDB" id="A0A5C1YNC7"/>
<evidence type="ECO:0000256" key="2">
    <source>
        <dbReference type="ARBA" id="ARBA00009695"/>
    </source>
</evidence>
<dbReference type="OrthoDB" id="7282296at2"/>
<feature type="domain" description="RecX second three-helical" evidence="5">
    <location>
        <begin position="87"/>
        <end position="125"/>
    </location>
</feature>